<feature type="region of interest" description="Disordered" evidence="1">
    <location>
        <begin position="82"/>
        <end position="104"/>
    </location>
</feature>
<accession>A0A6A4HVW6</accession>
<protein>
    <recommendedName>
        <fullName evidence="2">C2H2-type domain-containing protein</fullName>
    </recommendedName>
</protein>
<evidence type="ECO:0000313" key="3">
    <source>
        <dbReference type="EMBL" id="KAE9402356.1"/>
    </source>
</evidence>
<dbReference type="EMBL" id="ML769436">
    <property type="protein sequence ID" value="KAE9402356.1"/>
    <property type="molecule type" value="Genomic_DNA"/>
</dbReference>
<keyword evidence="4" id="KW-1185">Reference proteome</keyword>
<evidence type="ECO:0000313" key="4">
    <source>
        <dbReference type="Proteomes" id="UP000799118"/>
    </source>
</evidence>
<feature type="domain" description="C2H2-type" evidence="2">
    <location>
        <begin position="7"/>
        <end position="27"/>
    </location>
</feature>
<sequence length="116" mass="13091">MVSSTHCPYCPEWFDYYEGLYQHAILHIKSDKSIVRVNLKVRATQSGAAEVLDGNSPERVRAGPREIWDSVKLLATPLTRRKVSREENNRVRPKLSQGGGTKAEPRFCRDHVAVSA</sequence>
<gene>
    <name evidence="3" type="ORF">BT96DRAFT_974393</name>
</gene>
<name>A0A6A4HVW6_9AGAR</name>
<evidence type="ECO:0000259" key="2">
    <source>
        <dbReference type="PROSITE" id="PS00028"/>
    </source>
</evidence>
<dbReference type="InterPro" id="IPR013087">
    <property type="entry name" value="Znf_C2H2_type"/>
</dbReference>
<proteinExistence type="predicted"/>
<organism evidence="3 4">
    <name type="scientific">Gymnopus androsaceus JB14</name>
    <dbReference type="NCBI Taxonomy" id="1447944"/>
    <lineage>
        <taxon>Eukaryota</taxon>
        <taxon>Fungi</taxon>
        <taxon>Dikarya</taxon>
        <taxon>Basidiomycota</taxon>
        <taxon>Agaricomycotina</taxon>
        <taxon>Agaricomycetes</taxon>
        <taxon>Agaricomycetidae</taxon>
        <taxon>Agaricales</taxon>
        <taxon>Marasmiineae</taxon>
        <taxon>Omphalotaceae</taxon>
        <taxon>Gymnopus</taxon>
    </lineage>
</organism>
<reference evidence="3" key="1">
    <citation type="journal article" date="2019" name="Environ. Microbiol.">
        <title>Fungal ecological strategies reflected in gene transcription - a case study of two litter decomposers.</title>
        <authorList>
            <person name="Barbi F."/>
            <person name="Kohler A."/>
            <person name="Barry K."/>
            <person name="Baskaran P."/>
            <person name="Daum C."/>
            <person name="Fauchery L."/>
            <person name="Ihrmark K."/>
            <person name="Kuo A."/>
            <person name="LaButti K."/>
            <person name="Lipzen A."/>
            <person name="Morin E."/>
            <person name="Grigoriev I.V."/>
            <person name="Henrissat B."/>
            <person name="Lindahl B."/>
            <person name="Martin F."/>
        </authorList>
    </citation>
    <scope>NUCLEOTIDE SEQUENCE</scope>
    <source>
        <strain evidence="3">JB14</strain>
    </source>
</reference>
<dbReference type="AlphaFoldDB" id="A0A6A4HVW6"/>
<evidence type="ECO:0000256" key="1">
    <source>
        <dbReference type="SAM" id="MobiDB-lite"/>
    </source>
</evidence>
<dbReference type="Proteomes" id="UP000799118">
    <property type="component" value="Unassembled WGS sequence"/>
</dbReference>
<dbReference type="PROSITE" id="PS00028">
    <property type="entry name" value="ZINC_FINGER_C2H2_1"/>
    <property type="match status" value="1"/>
</dbReference>